<feature type="binding site" evidence="17">
    <location>
        <position position="221"/>
    </location>
    <ligand>
        <name>Mg(2+)</name>
        <dbReference type="ChEBI" id="CHEBI:18420"/>
    </ligand>
</feature>
<evidence type="ECO:0000256" key="10">
    <source>
        <dbReference type="ARBA" id="ARBA00022984"/>
    </source>
</evidence>
<comment type="pathway">
    <text evidence="17">Nucleotide-sugar biosynthesis; UDP-N-acetyl-alpha-D-glucosamine biosynthesis; UDP-N-acetyl-alpha-D-glucosamine from N-acetyl-alpha-D-glucosamine 1-phosphate: step 1/1.</text>
</comment>
<comment type="similarity">
    <text evidence="2 17">In the N-terminal section; belongs to the N-acetylglucosamine-1-phosphate uridyltransferase family.</text>
</comment>
<feature type="domain" description="Mannose-1-phosphate guanyltransferase C-terminal" evidence="20">
    <location>
        <begin position="261"/>
        <end position="336"/>
    </location>
</feature>
<comment type="pathway">
    <text evidence="17">Nucleotide-sugar biosynthesis; UDP-N-acetyl-alpha-D-glucosamine biosynthesis; N-acetyl-alpha-D-glucosamine 1-phosphate from alpha-D-glucosamine 6-phosphate (route II): step 2/2.</text>
</comment>
<feature type="binding site" evidence="17">
    <location>
        <begin position="78"/>
        <end position="79"/>
    </location>
    <ligand>
        <name>UDP-N-acetyl-alpha-D-glucosamine</name>
        <dbReference type="ChEBI" id="CHEBI:57705"/>
    </ligand>
</feature>
<keyword evidence="7 17" id="KW-0677">Repeat</keyword>
<evidence type="ECO:0000256" key="7">
    <source>
        <dbReference type="ARBA" id="ARBA00022737"/>
    </source>
</evidence>
<keyword evidence="4 17" id="KW-0808">Transferase</keyword>
<keyword evidence="9 17" id="KW-0133">Cell shape</keyword>
<comment type="catalytic activity">
    <reaction evidence="14 17">
        <text>alpha-D-glucosamine 1-phosphate + acetyl-CoA = N-acetyl-alpha-D-glucosamine 1-phosphate + CoA + H(+)</text>
        <dbReference type="Rhea" id="RHEA:13725"/>
        <dbReference type="ChEBI" id="CHEBI:15378"/>
        <dbReference type="ChEBI" id="CHEBI:57287"/>
        <dbReference type="ChEBI" id="CHEBI:57288"/>
        <dbReference type="ChEBI" id="CHEBI:57776"/>
        <dbReference type="ChEBI" id="CHEBI:58516"/>
        <dbReference type="EC" id="2.3.1.157"/>
    </reaction>
</comment>
<feature type="binding site" evidence="17">
    <location>
        <position position="221"/>
    </location>
    <ligand>
        <name>UDP-N-acetyl-alpha-D-glucosamine</name>
        <dbReference type="ChEBI" id="CHEBI:57705"/>
    </ligand>
</feature>
<keyword evidence="12 17" id="KW-0012">Acyltransferase</keyword>
<evidence type="ECO:0000256" key="17">
    <source>
        <dbReference type="HAMAP-Rule" id="MF_01631"/>
    </source>
</evidence>
<dbReference type="EC" id="2.3.1.157" evidence="17"/>
<dbReference type="InterPro" id="IPR011004">
    <property type="entry name" value="Trimer_LpxA-like_sf"/>
</dbReference>
<reference evidence="21 22" key="1">
    <citation type="submission" date="2023-10" db="EMBL/GenBank/DDBJ databases">
        <title>Two novel species belonging to the OM43/NOR5 clade.</title>
        <authorList>
            <person name="Park M."/>
        </authorList>
    </citation>
    <scope>NUCLEOTIDE SEQUENCE [LARGE SCALE GENOMIC DNA]</scope>
    <source>
        <strain evidence="21 22">IMCC45268</strain>
    </source>
</reference>
<dbReference type="Gene3D" id="3.90.550.10">
    <property type="entry name" value="Spore Coat Polysaccharide Biosynthesis Protein SpsA, Chain A"/>
    <property type="match status" value="1"/>
</dbReference>
<dbReference type="Pfam" id="PF12804">
    <property type="entry name" value="NTP_transf_3"/>
    <property type="match status" value="1"/>
</dbReference>
<evidence type="ECO:0000256" key="6">
    <source>
        <dbReference type="ARBA" id="ARBA00022723"/>
    </source>
</evidence>
<feature type="active site" description="Proton acceptor" evidence="17">
    <location>
        <position position="357"/>
    </location>
</feature>
<feature type="region of interest" description="Disordered" evidence="18">
    <location>
        <begin position="434"/>
        <end position="460"/>
    </location>
</feature>
<evidence type="ECO:0000256" key="15">
    <source>
        <dbReference type="ARBA" id="ARBA00048493"/>
    </source>
</evidence>
<evidence type="ECO:0000256" key="14">
    <source>
        <dbReference type="ARBA" id="ARBA00048247"/>
    </source>
</evidence>
<feature type="binding site" evidence="17">
    <location>
        <position position="399"/>
    </location>
    <ligand>
        <name>acetyl-CoA</name>
        <dbReference type="ChEBI" id="CHEBI:57288"/>
    </ligand>
</feature>
<feature type="binding site" evidence="17">
    <location>
        <begin position="380"/>
        <end position="381"/>
    </location>
    <ligand>
        <name>acetyl-CoA</name>
        <dbReference type="ChEBI" id="CHEBI:57288"/>
    </ligand>
</feature>
<comment type="similarity">
    <text evidence="1 17">In the C-terminal section; belongs to the transferase hexapeptide repeat family.</text>
</comment>
<comment type="subunit">
    <text evidence="17">Homotrimer.</text>
</comment>
<dbReference type="InterPro" id="IPR005882">
    <property type="entry name" value="Bifunctional_GlmU"/>
</dbReference>
<dbReference type="SUPFAM" id="SSF53448">
    <property type="entry name" value="Nucleotide-diphospho-sugar transferases"/>
    <property type="match status" value="1"/>
</dbReference>
<dbReference type="Gene3D" id="2.160.10.10">
    <property type="entry name" value="Hexapeptide repeat proteins"/>
    <property type="match status" value="1"/>
</dbReference>
<evidence type="ECO:0000256" key="13">
    <source>
        <dbReference type="ARBA" id="ARBA00023316"/>
    </source>
</evidence>
<dbReference type="GO" id="GO:0019134">
    <property type="term" value="F:glucosamine-1-phosphate N-acetyltransferase activity"/>
    <property type="evidence" value="ECO:0007669"/>
    <property type="project" value="UniProtKB-EC"/>
</dbReference>
<dbReference type="Proteomes" id="UP001626549">
    <property type="component" value="Chromosome"/>
</dbReference>
<feature type="binding site" evidence="17">
    <location>
        <position position="345"/>
    </location>
    <ligand>
        <name>UDP-N-acetyl-alpha-D-glucosamine</name>
        <dbReference type="ChEBI" id="CHEBI:57705"/>
    </ligand>
</feature>
<comment type="function">
    <text evidence="16 17">Catalyzes the last two sequential reactions in the de novo biosynthetic pathway for UDP-N-acetylglucosamine (UDP-GlcNAc). The C-terminal domain catalyzes the transfer of acetyl group from acetyl coenzyme A to glucosamine-1-phosphate (GlcN-1-P) to produce N-acetylglucosamine-1-phosphate (GlcNAc-1-P), which is converted into UDP-GlcNAc by the transfer of uridine 5-monophosphate (from uridine 5-triphosphate), a reaction catalyzed by the N-terminal domain.</text>
</comment>
<feature type="binding site" evidence="17">
    <location>
        <position position="374"/>
    </location>
    <ligand>
        <name>acetyl-CoA</name>
        <dbReference type="ChEBI" id="CHEBI:57288"/>
    </ligand>
</feature>
<feature type="region of interest" description="Linker" evidence="17">
    <location>
        <begin position="224"/>
        <end position="244"/>
    </location>
</feature>
<feature type="binding site" evidence="17">
    <location>
        <position position="22"/>
    </location>
    <ligand>
        <name>UDP-N-acetyl-alpha-D-glucosamine</name>
        <dbReference type="ChEBI" id="CHEBI:57705"/>
    </ligand>
</feature>
<keyword evidence="8 17" id="KW-0460">Magnesium</keyword>
<feature type="binding site" evidence="17">
    <location>
        <begin position="100"/>
        <end position="102"/>
    </location>
    <ligand>
        <name>UDP-N-acetyl-alpha-D-glucosamine</name>
        <dbReference type="ChEBI" id="CHEBI:57705"/>
    </ligand>
</feature>
<evidence type="ECO:0000256" key="18">
    <source>
        <dbReference type="SAM" id="MobiDB-lite"/>
    </source>
</evidence>
<feature type="region of interest" description="Pyrophosphorylase" evidence="17">
    <location>
        <begin position="1"/>
        <end position="223"/>
    </location>
</feature>
<evidence type="ECO:0000256" key="1">
    <source>
        <dbReference type="ARBA" id="ARBA00007707"/>
    </source>
</evidence>
<feature type="binding site" evidence="17">
    <location>
        <begin position="8"/>
        <end position="11"/>
    </location>
    <ligand>
        <name>UDP-N-acetyl-alpha-D-glucosamine</name>
        <dbReference type="ChEBI" id="CHEBI:57705"/>
    </ligand>
</feature>
<feature type="binding site" evidence="17">
    <location>
        <position position="417"/>
    </location>
    <ligand>
        <name>acetyl-CoA</name>
        <dbReference type="ChEBI" id="CHEBI:57288"/>
    </ligand>
</feature>
<dbReference type="InterPro" id="IPR025877">
    <property type="entry name" value="MobA-like_NTP_Trfase"/>
</dbReference>
<accession>A0ABZ0IEC4</accession>
<evidence type="ECO:0000256" key="5">
    <source>
        <dbReference type="ARBA" id="ARBA00022695"/>
    </source>
</evidence>
<comment type="pathway">
    <text evidence="17">Bacterial outer membrane biogenesis; LPS lipid A biosynthesis.</text>
</comment>
<feature type="binding site" evidence="17">
    <location>
        <position position="163"/>
    </location>
    <ligand>
        <name>UDP-N-acetyl-alpha-D-glucosamine</name>
        <dbReference type="ChEBI" id="CHEBI:57705"/>
    </ligand>
</feature>
<evidence type="ECO:0000256" key="2">
    <source>
        <dbReference type="ARBA" id="ARBA00007947"/>
    </source>
</evidence>
<dbReference type="GO" id="GO:0003977">
    <property type="term" value="F:UDP-N-acetylglucosamine diphosphorylase activity"/>
    <property type="evidence" value="ECO:0007669"/>
    <property type="project" value="UniProtKB-EC"/>
</dbReference>
<dbReference type="InterPro" id="IPR050065">
    <property type="entry name" value="GlmU-like"/>
</dbReference>
<sequence>MKLEVVILAAGRGTRMRSNLPKVLHPLASRPLLAHVLDSARTLMPVRIHVVIGHGSELVREALDAKDLVWVLQEEQLGTGHAVLQAMPGIDVDSTVLVLYGDVPLLRASTLEGLIDNSPALLTANLEDPDGYGRVLRDSADQLQGVVEHKDASDEQRAVCEINTGVLAYPAALLVEYLPRVGNANAQGEYYLPDILSMAVQEGHCVAALRASEASEVMGINDRVQLAEAETVYRQRAAEALMLAGVSLADPTRIDVRGSLSCGRDVSIDVNCVFEGEVTLGEGVRIGPNCLVRNSTIAAGTEVQAMSHIDDSDVGDSCSVGPYARLRPGTTLAKGARIGNFVETKKALIGEGSKVNHLSYVGDAELGDGVNVGAGTITCNYDGVNKHKTSLGDGVFVGSNSTLVAPLEVGAGGFVAAGSTVTRDVPERTLGVSRAKQRNIDGWQTPKQRADDEKNQAQGD</sequence>
<dbReference type="CDD" id="cd03353">
    <property type="entry name" value="LbH_GlmU_C"/>
    <property type="match status" value="1"/>
</dbReference>
<feature type="binding site" evidence="17">
    <location>
        <position position="102"/>
    </location>
    <ligand>
        <name>Mg(2+)</name>
        <dbReference type="ChEBI" id="CHEBI:18420"/>
    </ligand>
</feature>
<keyword evidence="3 17" id="KW-0963">Cytoplasm</keyword>
<feature type="binding site" evidence="17">
    <location>
        <position position="434"/>
    </location>
    <ligand>
        <name>acetyl-CoA</name>
        <dbReference type="ChEBI" id="CHEBI:57288"/>
    </ligand>
</feature>
<dbReference type="Pfam" id="PF25087">
    <property type="entry name" value="GMPPB_C"/>
    <property type="match status" value="1"/>
</dbReference>
<dbReference type="SUPFAM" id="SSF51161">
    <property type="entry name" value="Trimeric LpxA-like enzymes"/>
    <property type="match status" value="1"/>
</dbReference>
<keyword evidence="11 17" id="KW-0511">Multifunctional enzyme</keyword>
<comment type="subcellular location">
    <subcellularLocation>
        <location evidence="17">Cytoplasm</location>
    </subcellularLocation>
</comment>
<evidence type="ECO:0000256" key="16">
    <source>
        <dbReference type="ARBA" id="ARBA00049628"/>
    </source>
</evidence>
<feature type="domain" description="MobA-like NTP transferase" evidence="19">
    <location>
        <begin position="5"/>
        <end position="118"/>
    </location>
</feature>
<dbReference type="RefSeq" id="WP_407328313.1">
    <property type="nucleotide sequence ID" value="NZ_CP136865.1"/>
</dbReference>
<protein>
    <recommendedName>
        <fullName evidence="17">Bifunctional protein GlmU</fullName>
    </recommendedName>
    <domain>
        <recommendedName>
            <fullName evidence="17">UDP-N-acetylglucosamine pyrophosphorylase</fullName>
            <ecNumber evidence="17">2.7.7.23</ecNumber>
        </recommendedName>
        <alternativeName>
            <fullName evidence="17">N-acetylglucosamine-1-phosphate uridyltransferase</fullName>
        </alternativeName>
    </domain>
    <domain>
        <recommendedName>
            <fullName evidence="17">Glucosamine-1-phosphate N-acetyltransferase</fullName>
            <ecNumber evidence="17">2.3.1.157</ecNumber>
        </recommendedName>
    </domain>
</protein>
<evidence type="ECO:0000259" key="20">
    <source>
        <dbReference type="Pfam" id="PF25087"/>
    </source>
</evidence>
<name>A0ABZ0IEC4_9GAMM</name>
<evidence type="ECO:0000313" key="21">
    <source>
        <dbReference type="EMBL" id="WOJ97460.1"/>
    </source>
</evidence>
<dbReference type="CDD" id="cd02540">
    <property type="entry name" value="GT2_GlmU_N_bac"/>
    <property type="match status" value="1"/>
</dbReference>
<evidence type="ECO:0000256" key="3">
    <source>
        <dbReference type="ARBA" id="ARBA00022490"/>
    </source>
</evidence>
<evidence type="ECO:0000256" key="11">
    <source>
        <dbReference type="ARBA" id="ARBA00023268"/>
    </source>
</evidence>
<feature type="binding site" evidence="17">
    <location>
        <position position="327"/>
    </location>
    <ligand>
        <name>UDP-N-acetyl-alpha-D-glucosamine</name>
        <dbReference type="ChEBI" id="CHEBI:57705"/>
    </ligand>
</feature>
<dbReference type="InterPro" id="IPR029044">
    <property type="entry name" value="Nucleotide-diphossugar_trans"/>
</dbReference>
<keyword evidence="5 17" id="KW-0548">Nucleotidyltransferase</keyword>
<feature type="binding site" evidence="17">
    <location>
        <position position="360"/>
    </location>
    <ligand>
        <name>UDP-N-acetyl-alpha-D-glucosamine</name>
        <dbReference type="ChEBI" id="CHEBI:57705"/>
    </ligand>
</feature>
<keyword evidence="10 17" id="KW-0573">Peptidoglycan synthesis</keyword>
<keyword evidence="22" id="KW-1185">Reference proteome</keyword>
<dbReference type="InterPro" id="IPR038009">
    <property type="entry name" value="GlmU_C_LbH"/>
</dbReference>
<gene>
    <name evidence="17 21" type="primary">glmU</name>
    <name evidence="21" type="ORF">R0137_02545</name>
</gene>
<organism evidence="21 22">
    <name type="scientific">Congregibacter brevis</name>
    <dbReference type="NCBI Taxonomy" id="3081201"/>
    <lineage>
        <taxon>Bacteria</taxon>
        <taxon>Pseudomonadati</taxon>
        <taxon>Pseudomonadota</taxon>
        <taxon>Gammaproteobacteria</taxon>
        <taxon>Cellvibrionales</taxon>
        <taxon>Halieaceae</taxon>
        <taxon>Congregibacter</taxon>
    </lineage>
</organism>
<dbReference type="EMBL" id="CP136865">
    <property type="protein sequence ID" value="WOJ97460.1"/>
    <property type="molecule type" value="Genomic_DNA"/>
</dbReference>
<dbReference type="EC" id="2.7.7.23" evidence="17"/>
<evidence type="ECO:0000256" key="12">
    <source>
        <dbReference type="ARBA" id="ARBA00023315"/>
    </source>
</evidence>
<feature type="region of interest" description="N-acetyltransferase" evidence="17">
    <location>
        <begin position="245"/>
        <end position="460"/>
    </location>
</feature>
<evidence type="ECO:0000259" key="19">
    <source>
        <dbReference type="Pfam" id="PF12804"/>
    </source>
</evidence>
<keyword evidence="13 17" id="KW-0961">Cell wall biogenesis/degradation</keyword>
<evidence type="ECO:0000256" key="8">
    <source>
        <dbReference type="ARBA" id="ARBA00022842"/>
    </source>
</evidence>
<dbReference type="NCBIfam" id="TIGR01173">
    <property type="entry name" value="glmU"/>
    <property type="match status" value="1"/>
</dbReference>
<comment type="cofactor">
    <cofactor evidence="17">
        <name>Mg(2+)</name>
        <dbReference type="ChEBI" id="CHEBI:18420"/>
    </cofactor>
    <text evidence="17">Binds 1 Mg(2+) ion per subunit.</text>
</comment>
<evidence type="ECO:0000256" key="9">
    <source>
        <dbReference type="ARBA" id="ARBA00022960"/>
    </source>
</evidence>
<feature type="binding site" evidence="17">
    <location>
        <position position="73"/>
    </location>
    <ligand>
        <name>UDP-N-acetyl-alpha-D-glucosamine</name>
        <dbReference type="ChEBI" id="CHEBI:57705"/>
    </ligand>
</feature>
<comment type="catalytic activity">
    <reaction evidence="15 17">
        <text>N-acetyl-alpha-D-glucosamine 1-phosphate + UTP + H(+) = UDP-N-acetyl-alpha-D-glucosamine + diphosphate</text>
        <dbReference type="Rhea" id="RHEA:13509"/>
        <dbReference type="ChEBI" id="CHEBI:15378"/>
        <dbReference type="ChEBI" id="CHEBI:33019"/>
        <dbReference type="ChEBI" id="CHEBI:46398"/>
        <dbReference type="ChEBI" id="CHEBI:57705"/>
        <dbReference type="ChEBI" id="CHEBI:57776"/>
        <dbReference type="EC" id="2.7.7.23"/>
    </reaction>
</comment>
<feature type="compositionally biased region" description="Basic and acidic residues" evidence="18">
    <location>
        <begin position="448"/>
        <end position="460"/>
    </location>
</feature>
<feature type="binding site" evidence="17">
    <location>
        <position position="148"/>
    </location>
    <ligand>
        <name>UDP-N-acetyl-alpha-D-glucosamine</name>
        <dbReference type="ChEBI" id="CHEBI:57705"/>
    </ligand>
</feature>
<dbReference type="InterPro" id="IPR056729">
    <property type="entry name" value="GMPPB_C"/>
</dbReference>
<evidence type="ECO:0000313" key="22">
    <source>
        <dbReference type="Proteomes" id="UP001626549"/>
    </source>
</evidence>
<dbReference type="PANTHER" id="PTHR43584">
    <property type="entry name" value="NUCLEOTIDYL TRANSFERASE"/>
    <property type="match status" value="1"/>
</dbReference>
<evidence type="ECO:0000256" key="4">
    <source>
        <dbReference type="ARBA" id="ARBA00022679"/>
    </source>
</evidence>
<proteinExistence type="inferred from homology"/>
<feature type="binding site" evidence="17">
    <location>
        <position position="133"/>
    </location>
    <ligand>
        <name>UDP-N-acetyl-alpha-D-glucosamine</name>
        <dbReference type="ChEBI" id="CHEBI:57705"/>
    </ligand>
</feature>
<feature type="binding site" evidence="17">
    <location>
        <position position="371"/>
    </location>
    <ligand>
        <name>UDP-N-acetyl-alpha-D-glucosamine</name>
        <dbReference type="ChEBI" id="CHEBI:57705"/>
    </ligand>
</feature>
<keyword evidence="6 17" id="KW-0479">Metal-binding</keyword>
<dbReference type="PANTHER" id="PTHR43584:SF3">
    <property type="entry name" value="BIFUNCTIONAL PROTEIN GLMU"/>
    <property type="match status" value="1"/>
</dbReference>
<dbReference type="HAMAP" id="MF_01631">
    <property type="entry name" value="GlmU"/>
    <property type="match status" value="1"/>
</dbReference>